<feature type="transmembrane region" description="Helical" evidence="7">
    <location>
        <begin position="145"/>
        <end position="166"/>
    </location>
</feature>
<sequence>MTADTTTLRRRFSVRGRVKRPHVHVPAGTRTIVSPLQLASPRGRVIYRLVLSATVIVFTAVFVFPLYWMVTGAMKTTEELVAIPPTFLPSRFSLDAFTEAWELMDLSLLMGNTALYAAGALLFTLAVDVTAAYALSKLRPVLGKLVLGMMLATLMIPPMVIMLPAYLTVQDLPILGWNLLNTPWAIWLPAAANGFNIFLLKRFFDSIPRELLEAAQIDGASAGRILWSIVIPVSRPILGVVSILTVVNVWRDFVWPLLVLQDPEKMSVSIGIASLSTQMPQNVLIAALVIAAIPTIIVFFVFQRHIMAGLTAGGLKG</sequence>
<protein>
    <submittedName>
        <fullName evidence="9">Carbohydrate ABC transporter membrane protein 2, CUT1 family</fullName>
    </submittedName>
</protein>
<dbReference type="InterPro" id="IPR035906">
    <property type="entry name" value="MetI-like_sf"/>
</dbReference>
<feature type="transmembrane region" description="Helical" evidence="7">
    <location>
        <begin position="186"/>
        <end position="204"/>
    </location>
</feature>
<keyword evidence="4 7" id="KW-0812">Transmembrane</keyword>
<dbReference type="PANTHER" id="PTHR43744">
    <property type="entry name" value="ABC TRANSPORTER PERMEASE PROTEIN MG189-RELATED-RELATED"/>
    <property type="match status" value="1"/>
</dbReference>
<evidence type="ECO:0000256" key="7">
    <source>
        <dbReference type="RuleBase" id="RU363032"/>
    </source>
</evidence>
<dbReference type="GO" id="GO:0055085">
    <property type="term" value="P:transmembrane transport"/>
    <property type="evidence" value="ECO:0007669"/>
    <property type="project" value="InterPro"/>
</dbReference>
<dbReference type="OrthoDB" id="61122at2"/>
<evidence type="ECO:0000256" key="5">
    <source>
        <dbReference type="ARBA" id="ARBA00022989"/>
    </source>
</evidence>
<dbReference type="GO" id="GO:0005886">
    <property type="term" value="C:plasma membrane"/>
    <property type="evidence" value="ECO:0007669"/>
    <property type="project" value="UniProtKB-SubCell"/>
</dbReference>
<dbReference type="PROSITE" id="PS50928">
    <property type="entry name" value="ABC_TM1"/>
    <property type="match status" value="1"/>
</dbReference>
<evidence type="ECO:0000256" key="4">
    <source>
        <dbReference type="ARBA" id="ARBA00022692"/>
    </source>
</evidence>
<dbReference type="CDD" id="cd06261">
    <property type="entry name" value="TM_PBP2"/>
    <property type="match status" value="1"/>
</dbReference>
<dbReference type="AlphaFoldDB" id="A0A1H1H8D3"/>
<evidence type="ECO:0000313" key="10">
    <source>
        <dbReference type="Proteomes" id="UP000217103"/>
    </source>
</evidence>
<accession>A0A1H1H8D3</accession>
<dbReference type="Proteomes" id="UP000217103">
    <property type="component" value="Unassembled WGS sequence"/>
</dbReference>
<comment type="similarity">
    <text evidence="7">Belongs to the binding-protein-dependent transport system permease family.</text>
</comment>
<feature type="transmembrane region" description="Helical" evidence="7">
    <location>
        <begin position="225"/>
        <end position="250"/>
    </location>
</feature>
<gene>
    <name evidence="9" type="ORF">SAMN04489764_4127</name>
</gene>
<keyword evidence="5 7" id="KW-1133">Transmembrane helix</keyword>
<organism evidence="9 10">
    <name type="scientific">Thermostaphylospora chromogena</name>
    <dbReference type="NCBI Taxonomy" id="35622"/>
    <lineage>
        <taxon>Bacteria</taxon>
        <taxon>Bacillati</taxon>
        <taxon>Actinomycetota</taxon>
        <taxon>Actinomycetes</taxon>
        <taxon>Streptosporangiales</taxon>
        <taxon>Thermomonosporaceae</taxon>
        <taxon>Thermostaphylospora</taxon>
    </lineage>
</organism>
<feature type="transmembrane region" description="Helical" evidence="7">
    <location>
        <begin position="45"/>
        <end position="68"/>
    </location>
</feature>
<proteinExistence type="inferred from homology"/>
<evidence type="ECO:0000313" key="9">
    <source>
        <dbReference type="EMBL" id="SDR21388.1"/>
    </source>
</evidence>
<keyword evidence="10" id="KW-1185">Reference proteome</keyword>
<dbReference type="STRING" id="35622.SAMN04489764_4127"/>
<dbReference type="SUPFAM" id="SSF161098">
    <property type="entry name" value="MetI-like"/>
    <property type="match status" value="1"/>
</dbReference>
<comment type="subcellular location">
    <subcellularLocation>
        <location evidence="1 7">Cell membrane</location>
        <topology evidence="1 7">Multi-pass membrane protein</topology>
    </subcellularLocation>
</comment>
<evidence type="ECO:0000256" key="1">
    <source>
        <dbReference type="ARBA" id="ARBA00004651"/>
    </source>
</evidence>
<dbReference type="InterPro" id="IPR000515">
    <property type="entry name" value="MetI-like"/>
</dbReference>
<keyword evidence="3" id="KW-1003">Cell membrane</keyword>
<evidence type="ECO:0000256" key="2">
    <source>
        <dbReference type="ARBA" id="ARBA00022448"/>
    </source>
</evidence>
<dbReference type="RefSeq" id="WP_093261145.1">
    <property type="nucleotide sequence ID" value="NZ_FNKK01000002.1"/>
</dbReference>
<name>A0A1H1H8D3_9ACTN</name>
<dbReference type="Gene3D" id="1.10.3720.10">
    <property type="entry name" value="MetI-like"/>
    <property type="match status" value="1"/>
</dbReference>
<reference evidence="9 10" key="1">
    <citation type="submission" date="2016-10" db="EMBL/GenBank/DDBJ databases">
        <authorList>
            <person name="de Groot N.N."/>
        </authorList>
    </citation>
    <scope>NUCLEOTIDE SEQUENCE [LARGE SCALE GENOMIC DNA]</scope>
    <source>
        <strain evidence="9 10">DSM 43794</strain>
    </source>
</reference>
<feature type="transmembrane region" description="Helical" evidence="7">
    <location>
        <begin position="114"/>
        <end position="133"/>
    </location>
</feature>
<feature type="domain" description="ABC transmembrane type-1" evidence="8">
    <location>
        <begin position="110"/>
        <end position="302"/>
    </location>
</feature>
<evidence type="ECO:0000256" key="6">
    <source>
        <dbReference type="ARBA" id="ARBA00023136"/>
    </source>
</evidence>
<dbReference type="Pfam" id="PF00528">
    <property type="entry name" value="BPD_transp_1"/>
    <property type="match status" value="1"/>
</dbReference>
<dbReference type="PANTHER" id="PTHR43744:SF12">
    <property type="entry name" value="ABC TRANSPORTER PERMEASE PROTEIN MG189-RELATED"/>
    <property type="match status" value="1"/>
</dbReference>
<dbReference type="EMBL" id="FNKK01000002">
    <property type="protein sequence ID" value="SDR21388.1"/>
    <property type="molecule type" value="Genomic_DNA"/>
</dbReference>
<keyword evidence="2 7" id="KW-0813">Transport</keyword>
<keyword evidence="6 7" id="KW-0472">Membrane</keyword>
<evidence type="ECO:0000256" key="3">
    <source>
        <dbReference type="ARBA" id="ARBA00022475"/>
    </source>
</evidence>
<evidence type="ECO:0000259" key="8">
    <source>
        <dbReference type="PROSITE" id="PS50928"/>
    </source>
</evidence>
<feature type="transmembrane region" description="Helical" evidence="7">
    <location>
        <begin position="283"/>
        <end position="302"/>
    </location>
</feature>